<dbReference type="AlphaFoldDB" id="A0A9J6E5E8"/>
<keyword evidence="1" id="KW-0862">Zinc</keyword>
<keyword evidence="1" id="KW-0863">Zinc-finger</keyword>
<evidence type="ECO:0000256" key="1">
    <source>
        <dbReference type="PROSITE-ProRule" id="PRU00325"/>
    </source>
</evidence>
<gene>
    <name evidence="3" type="ORF">HPB51_000728</name>
</gene>
<sequence length="268" mass="29355">MATARRFPVPEHVMWTNCLENLPHISNDTVADLINQAPTSSKQQTKSYAFAVEAYTLPSSVVTNACDTSLGIVYARATCYRSQKKSGQPYKVSLALKSDSGAVADSTCECPAGAGGACSHILAALRLIVLLKQKGFKEAPPELSCTELPQQWRRPDDKASGLWPCRTWTGGVHVRVAWACQCPCNFLMRGLRSKRSSNTLKRSIAWKRTSRASGPSTLLPFSLLLGGRQWTQSLGLRLRGLHCRTSRQNSLQASLRGCHPAFRKGQPP</sequence>
<dbReference type="GO" id="GO:0008270">
    <property type="term" value="F:zinc ion binding"/>
    <property type="evidence" value="ECO:0007669"/>
    <property type="project" value="UniProtKB-KW"/>
</dbReference>
<dbReference type="Proteomes" id="UP000821866">
    <property type="component" value="Chromosome 3"/>
</dbReference>
<reference evidence="3" key="1">
    <citation type="journal article" date="2020" name="Cell">
        <title>Large-Scale Comparative Analyses of Tick Genomes Elucidate Their Genetic Diversity and Vector Capacities.</title>
        <authorList>
            <consortium name="Tick Genome and Microbiome Consortium (TIGMIC)"/>
            <person name="Jia N."/>
            <person name="Wang J."/>
            <person name="Shi W."/>
            <person name="Du L."/>
            <person name="Sun Y."/>
            <person name="Zhan W."/>
            <person name="Jiang J.F."/>
            <person name="Wang Q."/>
            <person name="Zhang B."/>
            <person name="Ji P."/>
            <person name="Bell-Sakyi L."/>
            <person name="Cui X.M."/>
            <person name="Yuan T.T."/>
            <person name="Jiang B.G."/>
            <person name="Yang W.F."/>
            <person name="Lam T.T."/>
            <person name="Chang Q.C."/>
            <person name="Ding S.J."/>
            <person name="Wang X.J."/>
            <person name="Zhu J.G."/>
            <person name="Ruan X.D."/>
            <person name="Zhao L."/>
            <person name="Wei J.T."/>
            <person name="Ye R.Z."/>
            <person name="Que T.C."/>
            <person name="Du C.H."/>
            <person name="Zhou Y.H."/>
            <person name="Cheng J.X."/>
            <person name="Dai P.F."/>
            <person name="Guo W.B."/>
            <person name="Han X.H."/>
            <person name="Huang E.J."/>
            <person name="Li L.F."/>
            <person name="Wei W."/>
            <person name="Gao Y.C."/>
            <person name="Liu J.Z."/>
            <person name="Shao H.Z."/>
            <person name="Wang X."/>
            <person name="Wang C.C."/>
            <person name="Yang T.C."/>
            <person name="Huo Q.B."/>
            <person name="Li W."/>
            <person name="Chen H.Y."/>
            <person name="Chen S.E."/>
            <person name="Zhou L.G."/>
            <person name="Ni X.B."/>
            <person name="Tian J.H."/>
            <person name="Sheng Y."/>
            <person name="Liu T."/>
            <person name="Pan Y.S."/>
            <person name="Xia L.Y."/>
            <person name="Li J."/>
            <person name="Zhao F."/>
            <person name="Cao W.C."/>
        </authorList>
    </citation>
    <scope>NUCLEOTIDE SEQUENCE</scope>
    <source>
        <strain evidence="3">Rmic-2018</strain>
    </source>
</reference>
<reference evidence="3" key="2">
    <citation type="submission" date="2021-09" db="EMBL/GenBank/DDBJ databases">
        <authorList>
            <person name="Jia N."/>
            <person name="Wang J."/>
            <person name="Shi W."/>
            <person name="Du L."/>
            <person name="Sun Y."/>
            <person name="Zhan W."/>
            <person name="Jiang J."/>
            <person name="Wang Q."/>
            <person name="Zhang B."/>
            <person name="Ji P."/>
            <person name="Sakyi L.B."/>
            <person name="Cui X."/>
            <person name="Yuan T."/>
            <person name="Jiang B."/>
            <person name="Yang W."/>
            <person name="Lam T.T.-Y."/>
            <person name="Chang Q."/>
            <person name="Ding S."/>
            <person name="Wang X."/>
            <person name="Zhu J."/>
            <person name="Ruan X."/>
            <person name="Zhao L."/>
            <person name="Wei J."/>
            <person name="Que T."/>
            <person name="Du C."/>
            <person name="Cheng J."/>
            <person name="Dai P."/>
            <person name="Han X."/>
            <person name="Huang E."/>
            <person name="Gao Y."/>
            <person name="Liu J."/>
            <person name="Shao H."/>
            <person name="Ye R."/>
            <person name="Li L."/>
            <person name="Wei W."/>
            <person name="Wang X."/>
            <person name="Wang C."/>
            <person name="Huo Q."/>
            <person name="Li W."/>
            <person name="Guo W."/>
            <person name="Chen H."/>
            <person name="Chen S."/>
            <person name="Zhou L."/>
            <person name="Zhou L."/>
            <person name="Ni X."/>
            <person name="Tian J."/>
            <person name="Zhou Y."/>
            <person name="Sheng Y."/>
            <person name="Liu T."/>
            <person name="Pan Y."/>
            <person name="Xia L."/>
            <person name="Li J."/>
            <person name="Zhao F."/>
            <person name="Cao W."/>
        </authorList>
    </citation>
    <scope>NUCLEOTIDE SEQUENCE</scope>
    <source>
        <strain evidence="3">Rmic-2018</strain>
        <tissue evidence="3">Larvae</tissue>
    </source>
</reference>
<dbReference type="EMBL" id="JABSTU010000005">
    <property type="protein sequence ID" value="KAH8029490.1"/>
    <property type="molecule type" value="Genomic_DNA"/>
</dbReference>
<dbReference type="Pfam" id="PF04434">
    <property type="entry name" value="SWIM"/>
    <property type="match status" value="1"/>
</dbReference>
<keyword evidence="4" id="KW-1185">Reference proteome</keyword>
<evidence type="ECO:0000259" key="2">
    <source>
        <dbReference type="PROSITE" id="PS50966"/>
    </source>
</evidence>
<accession>A0A9J6E5E8</accession>
<dbReference type="InterPro" id="IPR007527">
    <property type="entry name" value="Znf_SWIM"/>
</dbReference>
<evidence type="ECO:0000313" key="4">
    <source>
        <dbReference type="Proteomes" id="UP000821866"/>
    </source>
</evidence>
<organism evidence="3 4">
    <name type="scientific">Rhipicephalus microplus</name>
    <name type="common">Cattle tick</name>
    <name type="synonym">Boophilus microplus</name>
    <dbReference type="NCBI Taxonomy" id="6941"/>
    <lineage>
        <taxon>Eukaryota</taxon>
        <taxon>Metazoa</taxon>
        <taxon>Ecdysozoa</taxon>
        <taxon>Arthropoda</taxon>
        <taxon>Chelicerata</taxon>
        <taxon>Arachnida</taxon>
        <taxon>Acari</taxon>
        <taxon>Parasitiformes</taxon>
        <taxon>Ixodida</taxon>
        <taxon>Ixodoidea</taxon>
        <taxon>Ixodidae</taxon>
        <taxon>Rhipicephalinae</taxon>
        <taxon>Rhipicephalus</taxon>
        <taxon>Boophilus</taxon>
    </lineage>
</organism>
<protein>
    <recommendedName>
        <fullName evidence="2">SWIM-type domain-containing protein</fullName>
    </recommendedName>
</protein>
<dbReference type="VEuPathDB" id="VectorBase:LOC119165119"/>
<feature type="domain" description="SWIM-type" evidence="2">
    <location>
        <begin position="90"/>
        <end position="129"/>
    </location>
</feature>
<keyword evidence="1" id="KW-0479">Metal-binding</keyword>
<evidence type="ECO:0000313" key="3">
    <source>
        <dbReference type="EMBL" id="KAH8029490.1"/>
    </source>
</evidence>
<proteinExistence type="predicted"/>
<name>A0A9J6E5E8_RHIMP</name>
<dbReference type="PROSITE" id="PS50966">
    <property type="entry name" value="ZF_SWIM"/>
    <property type="match status" value="1"/>
</dbReference>
<comment type="caution">
    <text evidence="3">The sequence shown here is derived from an EMBL/GenBank/DDBJ whole genome shotgun (WGS) entry which is preliminary data.</text>
</comment>